<organism evidence="1">
    <name type="scientific">Gasterosteus aculeatus</name>
    <name type="common">Three-spined stickleback</name>
    <dbReference type="NCBI Taxonomy" id="69293"/>
    <lineage>
        <taxon>Eukaryota</taxon>
        <taxon>Metazoa</taxon>
        <taxon>Chordata</taxon>
        <taxon>Craniata</taxon>
        <taxon>Vertebrata</taxon>
        <taxon>Euteleostomi</taxon>
        <taxon>Actinopterygii</taxon>
        <taxon>Neopterygii</taxon>
        <taxon>Teleostei</taxon>
        <taxon>Neoteleostei</taxon>
        <taxon>Acanthomorphata</taxon>
        <taxon>Eupercaria</taxon>
        <taxon>Perciformes</taxon>
        <taxon>Cottioidei</taxon>
        <taxon>Gasterosteales</taxon>
        <taxon>Gasterosteidae</taxon>
        <taxon>Gasterosteus</taxon>
    </lineage>
</organism>
<reference evidence="1" key="2">
    <citation type="submission" date="2024-04" db="UniProtKB">
        <authorList>
            <consortium name="Ensembl"/>
        </authorList>
    </citation>
    <scope>IDENTIFICATION</scope>
</reference>
<dbReference type="Bgee" id="ENSGACG00000020148">
    <property type="expression patterns" value="Expressed in diencephalon and 1 other cell type or tissue"/>
</dbReference>
<proteinExistence type="predicted"/>
<name>G3Q9Q2_GASAC</name>
<dbReference type="AlphaFoldDB" id="G3Q9Q2"/>
<reference evidence="1" key="1">
    <citation type="submission" date="2006-01" db="EMBL/GenBank/DDBJ databases">
        <authorList>
            <person name="Lindblad-Toh K."/>
            <person name="Mauceli E."/>
            <person name="Grabherr M."/>
            <person name="Chang J.L."/>
            <person name="Lander E.S."/>
        </authorList>
    </citation>
    <scope>NUCLEOTIDE SEQUENCE [LARGE SCALE GENOMIC DNA]</scope>
</reference>
<accession>G3Q9Q2</accession>
<protein>
    <submittedName>
        <fullName evidence="1">Uncharacterized protein</fullName>
    </submittedName>
</protein>
<dbReference type="Ensembl" id="ENSGACT00000026669.1">
    <property type="protein sequence ID" value="ENSGACP00000026617.1"/>
    <property type="gene ID" value="ENSGACG00000020148.1"/>
</dbReference>
<evidence type="ECO:0000313" key="1">
    <source>
        <dbReference type="Ensembl" id="ENSGACP00000026617.1"/>
    </source>
</evidence>
<sequence length="72" mass="7612">MPVCSGTSIGSILVLRVVRPVASVGGGVLSGIQLPEPGLLLCHSNLFFLSFPKHILTNYSTIDTCCCPHTRS</sequence>
<dbReference type="InParanoid" id="G3Q9Q2"/>